<keyword evidence="2" id="KW-1185">Reference proteome</keyword>
<dbReference type="EMBL" id="BTGU01000278">
    <property type="protein sequence ID" value="GMN65996.1"/>
    <property type="molecule type" value="Genomic_DNA"/>
</dbReference>
<name>A0AA88E1K1_FICCA</name>
<comment type="caution">
    <text evidence="1">The sequence shown here is derived from an EMBL/GenBank/DDBJ whole genome shotgun (WGS) entry which is preliminary data.</text>
</comment>
<organism evidence="1 2">
    <name type="scientific">Ficus carica</name>
    <name type="common">Common fig</name>
    <dbReference type="NCBI Taxonomy" id="3494"/>
    <lineage>
        <taxon>Eukaryota</taxon>
        <taxon>Viridiplantae</taxon>
        <taxon>Streptophyta</taxon>
        <taxon>Embryophyta</taxon>
        <taxon>Tracheophyta</taxon>
        <taxon>Spermatophyta</taxon>
        <taxon>Magnoliopsida</taxon>
        <taxon>eudicotyledons</taxon>
        <taxon>Gunneridae</taxon>
        <taxon>Pentapetalae</taxon>
        <taxon>rosids</taxon>
        <taxon>fabids</taxon>
        <taxon>Rosales</taxon>
        <taxon>Moraceae</taxon>
        <taxon>Ficeae</taxon>
        <taxon>Ficus</taxon>
    </lineage>
</organism>
<gene>
    <name evidence="1" type="ORF">TIFTF001_035073</name>
</gene>
<proteinExistence type="predicted"/>
<accession>A0AA88E1K1</accession>
<protein>
    <submittedName>
        <fullName evidence="1">Uncharacterized protein</fullName>
    </submittedName>
</protein>
<dbReference type="AlphaFoldDB" id="A0AA88E1K1"/>
<evidence type="ECO:0000313" key="2">
    <source>
        <dbReference type="Proteomes" id="UP001187192"/>
    </source>
</evidence>
<sequence length="215" mass="25192">MTAMMFQEALLDRGWSNALWWRERKAKELPLAGVQRVLWRALTRMCDEDDEFSRCFGIDSAGGKWHLEKRHTLSHILARVAITSILSLVKNEIDISFWWRCYSYHASFKSLRSHQRTIITLYLWMEGWHASRGSLRAVAGGISIFFCPEDKSILWLVEVSSRPRKYTMAKRNLGFNLWDLVLLREVCIYLGSKYEFGILGYQRYAGDLLPIIFVF</sequence>
<reference evidence="1" key="1">
    <citation type="submission" date="2023-07" db="EMBL/GenBank/DDBJ databases">
        <title>draft genome sequence of fig (Ficus carica).</title>
        <authorList>
            <person name="Takahashi T."/>
            <person name="Nishimura K."/>
        </authorList>
    </citation>
    <scope>NUCLEOTIDE SEQUENCE</scope>
</reference>
<dbReference type="Proteomes" id="UP001187192">
    <property type="component" value="Unassembled WGS sequence"/>
</dbReference>
<evidence type="ECO:0000313" key="1">
    <source>
        <dbReference type="EMBL" id="GMN65996.1"/>
    </source>
</evidence>